<keyword evidence="3 6" id="KW-0012">Acyltransferase</keyword>
<evidence type="ECO:0000256" key="1">
    <source>
        <dbReference type="ARBA" id="ARBA00013258"/>
    </source>
</evidence>
<dbReference type="EC" id="2.3.1.39" evidence="1"/>
<dbReference type="Proteomes" id="UP000286746">
    <property type="component" value="Unassembled WGS sequence"/>
</dbReference>
<dbReference type="PANTHER" id="PTHR42681:SF1">
    <property type="entry name" value="MALONYL-COA-ACYL CARRIER PROTEIN TRANSACYLASE, MITOCHONDRIAL"/>
    <property type="match status" value="1"/>
</dbReference>
<dbReference type="SUPFAM" id="SSF55048">
    <property type="entry name" value="Probable ACP-binding domain of malonyl-CoA ACP transacylase"/>
    <property type="match status" value="1"/>
</dbReference>
<dbReference type="SMART" id="SM00827">
    <property type="entry name" value="PKS_AT"/>
    <property type="match status" value="1"/>
</dbReference>
<dbReference type="GO" id="GO:0005829">
    <property type="term" value="C:cytosol"/>
    <property type="evidence" value="ECO:0007669"/>
    <property type="project" value="TreeGrafter"/>
</dbReference>
<dbReference type="GO" id="GO:0006633">
    <property type="term" value="P:fatty acid biosynthetic process"/>
    <property type="evidence" value="ECO:0007669"/>
    <property type="project" value="TreeGrafter"/>
</dbReference>
<dbReference type="Gene3D" id="3.30.70.250">
    <property type="entry name" value="Malonyl-CoA ACP transacylase, ACP-binding"/>
    <property type="match status" value="1"/>
</dbReference>
<evidence type="ECO:0000256" key="2">
    <source>
        <dbReference type="ARBA" id="ARBA00022679"/>
    </source>
</evidence>
<comment type="caution">
    <text evidence="6">The sequence shown here is derived from an EMBL/GenBank/DDBJ whole genome shotgun (WGS) entry which is preliminary data.</text>
</comment>
<keyword evidence="2 6" id="KW-0808">Transferase</keyword>
<dbReference type="Pfam" id="PF00698">
    <property type="entry name" value="Acyl_transf_1"/>
    <property type="match status" value="1"/>
</dbReference>
<comment type="catalytic activity">
    <reaction evidence="4">
        <text>holo-[ACP] + malonyl-CoA = malonyl-[ACP] + CoA</text>
        <dbReference type="Rhea" id="RHEA:41792"/>
        <dbReference type="Rhea" id="RHEA-COMP:9623"/>
        <dbReference type="Rhea" id="RHEA-COMP:9685"/>
        <dbReference type="ChEBI" id="CHEBI:57287"/>
        <dbReference type="ChEBI" id="CHEBI:57384"/>
        <dbReference type="ChEBI" id="CHEBI:64479"/>
        <dbReference type="ChEBI" id="CHEBI:78449"/>
        <dbReference type="EC" id="2.3.1.39"/>
    </reaction>
</comment>
<protein>
    <recommendedName>
        <fullName evidence="1">[acyl-carrier-protein] S-malonyltransferase</fullName>
        <ecNumber evidence="1">2.3.1.39</ecNumber>
    </recommendedName>
</protein>
<dbReference type="RefSeq" id="WP_125051648.1">
    <property type="nucleotide sequence ID" value="NZ_BHZD01000001.1"/>
</dbReference>
<proteinExistence type="predicted"/>
<dbReference type="InterPro" id="IPR001227">
    <property type="entry name" value="Ac_transferase_dom_sf"/>
</dbReference>
<evidence type="ECO:0000256" key="4">
    <source>
        <dbReference type="ARBA" id="ARBA00048462"/>
    </source>
</evidence>
<keyword evidence="7" id="KW-1185">Reference proteome</keyword>
<dbReference type="SUPFAM" id="SSF52151">
    <property type="entry name" value="FabD/lysophospholipase-like"/>
    <property type="match status" value="1"/>
</dbReference>
<dbReference type="Gene3D" id="3.40.366.10">
    <property type="entry name" value="Malonyl-Coenzyme A Acyl Carrier Protein, domain 2"/>
    <property type="match status" value="1"/>
</dbReference>
<dbReference type="InterPro" id="IPR016036">
    <property type="entry name" value="Malonyl_transacylase_ACP-bd"/>
</dbReference>
<evidence type="ECO:0000313" key="6">
    <source>
        <dbReference type="EMBL" id="GCD40995.1"/>
    </source>
</evidence>
<sequence length="333" mass="34883">MTAPSVLLCPGQGAYVPGALAEVRHLFHVRDTLRAVDAFSPGGPYTATRLLTDLSAPPPEQLIRASPLAFDLATYAGTVAAARALRFHFGHRPDAVVGHSVGDLAALAAAEAIAPVTGAAVLAARHRLLVGTPTPPGGLVALAASAEATEELLSLADGHGVRVAADNAPRQTVVSGPEPGLTAVEAVARGKGVRTTRLTGRTLYHHPLLTPVAGRLSALLRRTTVRPPTVPLYSSVRAAPLVTLEDIRRSALAHLIHPVRFRQALLALQRSGIRLFIDAGPGALLGALARATVPAARVLAPLHRRNTLERVEERLRPALGRSRPSAEPVRGRP</sequence>
<organism evidence="6 7">
    <name type="scientific">Streptomyces paromomycinus</name>
    <name type="common">Streptomyces rimosus subsp. paromomycinus</name>
    <dbReference type="NCBI Taxonomy" id="92743"/>
    <lineage>
        <taxon>Bacteria</taxon>
        <taxon>Bacillati</taxon>
        <taxon>Actinomycetota</taxon>
        <taxon>Actinomycetes</taxon>
        <taxon>Kitasatosporales</taxon>
        <taxon>Streptomycetaceae</taxon>
        <taxon>Streptomyces</taxon>
    </lineage>
</organism>
<dbReference type="GO" id="GO:0004314">
    <property type="term" value="F:[acyl-carrier-protein] S-malonyltransferase activity"/>
    <property type="evidence" value="ECO:0007669"/>
    <property type="project" value="UniProtKB-EC"/>
</dbReference>
<evidence type="ECO:0000259" key="5">
    <source>
        <dbReference type="SMART" id="SM00827"/>
    </source>
</evidence>
<reference evidence="6 7" key="1">
    <citation type="submission" date="2018-11" db="EMBL/GenBank/DDBJ databases">
        <title>Whole genome sequence of Streptomyces paromomycinus NBRC 15454(T).</title>
        <authorList>
            <person name="Komaki H."/>
            <person name="Tamura T."/>
        </authorList>
    </citation>
    <scope>NUCLEOTIDE SEQUENCE [LARGE SCALE GENOMIC DNA]</scope>
    <source>
        <strain evidence="6 7">NBRC 15454</strain>
    </source>
</reference>
<accession>A0A401VV94</accession>
<feature type="domain" description="Malonyl-CoA:ACP transacylase (MAT)" evidence="5">
    <location>
        <begin position="8"/>
        <end position="306"/>
    </location>
</feature>
<dbReference type="PANTHER" id="PTHR42681">
    <property type="entry name" value="MALONYL-COA-ACYL CARRIER PROTEIN TRANSACYLASE, MITOCHONDRIAL"/>
    <property type="match status" value="1"/>
</dbReference>
<evidence type="ECO:0000256" key="3">
    <source>
        <dbReference type="ARBA" id="ARBA00023315"/>
    </source>
</evidence>
<dbReference type="InterPro" id="IPR016035">
    <property type="entry name" value="Acyl_Trfase/lysoPLipase"/>
</dbReference>
<dbReference type="EMBL" id="BHZD01000001">
    <property type="protein sequence ID" value="GCD40995.1"/>
    <property type="molecule type" value="Genomic_DNA"/>
</dbReference>
<dbReference type="InterPro" id="IPR050858">
    <property type="entry name" value="Mal-CoA-ACP_Trans/PKS_FabD"/>
</dbReference>
<name>A0A401VV94_STREY</name>
<evidence type="ECO:0000313" key="7">
    <source>
        <dbReference type="Proteomes" id="UP000286746"/>
    </source>
</evidence>
<gene>
    <name evidence="6" type="ORF">GKJPGBOP_00648</name>
</gene>
<dbReference type="AlphaFoldDB" id="A0A401VV94"/>
<dbReference type="InterPro" id="IPR014043">
    <property type="entry name" value="Acyl_transferase_dom"/>
</dbReference>